<dbReference type="AlphaFoldDB" id="A0A9Q1ITN0"/>
<proteinExistence type="predicted"/>
<comment type="caution">
    <text evidence="2">The sequence shown here is derived from an EMBL/GenBank/DDBJ whole genome shotgun (WGS) entry which is preliminary data.</text>
</comment>
<feature type="compositionally biased region" description="Polar residues" evidence="1">
    <location>
        <begin position="132"/>
        <end position="142"/>
    </location>
</feature>
<name>A0A9Q1ITN0_SYNKA</name>
<feature type="compositionally biased region" description="Basic and acidic residues" evidence="1">
    <location>
        <begin position="29"/>
        <end position="46"/>
    </location>
</feature>
<feature type="region of interest" description="Disordered" evidence="1">
    <location>
        <begin position="24"/>
        <end position="142"/>
    </location>
</feature>
<evidence type="ECO:0000256" key="1">
    <source>
        <dbReference type="SAM" id="MobiDB-lite"/>
    </source>
</evidence>
<gene>
    <name evidence="2" type="ORF">SKAU_G00238530</name>
</gene>
<evidence type="ECO:0000313" key="2">
    <source>
        <dbReference type="EMBL" id="KAJ8352377.1"/>
    </source>
</evidence>
<protein>
    <submittedName>
        <fullName evidence="2">Uncharacterized protein</fullName>
    </submittedName>
</protein>
<keyword evidence="3" id="KW-1185">Reference proteome</keyword>
<reference evidence="2" key="1">
    <citation type="journal article" date="2023" name="Science">
        <title>Genome structures resolve the early diversification of teleost fishes.</title>
        <authorList>
            <person name="Parey E."/>
            <person name="Louis A."/>
            <person name="Montfort J."/>
            <person name="Bouchez O."/>
            <person name="Roques C."/>
            <person name="Iampietro C."/>
            <person name="Lluch J."/>
            <person name="Castinel A."/>
            <person name="Donnadieu C."/>
            <person name="Desvignes T."/>
            <person name="Floi Bucao C."/>
            <person name="Jouanno E."/>
            <person name="Wen M."/>
            <person name="Mejri S."/>
            <person name="Dirks R."/>
            <person name="Jansen H."/>
            <person name="Henkel C."/>
            <person name="Chen W.J."/>
            <person name="Zahm M."/>
            <person name="Cabau C."/>
            <person name="Klopp C."/>
            <person name="Thompson A.W."/>
            <person name="Robinson-Rechavi M."/>
            <person name="Braasch I."/>
            <person name="Lecointre G."/>
            <person name="Bobe J."/>
            <person name="Postlethwait J.H."/>
            <person name="Berthelot C."/>
            <person name="Roest Crollius H."/>
            <person name="Guiguen Y."/>
        </authorList>
    </citation>
    <scope>NUCLEOTIDE SEQUENCE</scope>
    <source>
        <strain evidence="2">WJC10195</strain>
    </source>
</reference>
<organism evidence="2 3">
    <name type="scientific">Synaphobranchus kaupii</name>
    <name type="common">Kaup's arrowtooth eel</name>
    <dbReference type="NCBI Taxonomy" id="118154"/>
    <lineage>
        <taxon>Eukaryota</taxon>
        <taxon>Metazoa</taxon>
        <taxon>Chordata</taxon>
        <taxon>Craniata</taxon>
        <taxon>Vertebrata</taxon>
        <taxon>Euteleostomi</taxon>
        <taxon>Actinopterygii</taxon>
        <taxon>Neopterygii</taxon>
        <taxon>Teleostei</taxon>
        <taxon>Anguilliformes</taxon>
        <taxon>Synaphobranchidae</taxon>
        <taxon>Synaphobranchus</taxon>
    </lineage>
</organism>
<sequence>MGLGPPRAPEALWQTEEELKLTVVPAVVTRRDTDLGDCHPEHRRGPDPASCRPPNSSDPGGGVADSGRSRKEKHRHSGMYRADLQARNPRTHANIPSFFRAPAEPLPCCSHTPPPRAHKLSPKRTLWPDGPPSSSVLQRTRA</sequence>
<dbReference type="Proteomes" id="UP001152622">
    <property type="component" value="Chromosome 8"/>
</dbReference>
<dbReference type="EMBL" id="JAINUF010000008">
    <property type="protein sequence ID" value="KAJ8352377.1"/>
    <property type="molecule type" value="Genomic_DNA"/>
</dbReference>
<evidence type="ECO:0000313" key="3">
    <source>
        <dbReference type="Proteomes" id="UP001152622"/>
    </source>
</evidence>
<accession>A0A9Q1ITN0</accession>